<keyword evidence="5" id="KW-1185">Reference proteome</keyword>
<keyword evidence="1" id="KW-0235">DNA replication</keyword>
<comment type="caution">
    <text evidence="4">The sequence shown here is derived from an EMBL/GenBank/DDBJ whole genome shotgun (WGS) entry which is preliminary data.</text>
</comment>
<dbReference type="GO" id="GO:0003697">
    <property type="term" value="F:single-stranded DNA binding"/>
    <property type="evidence" value="ECO:0007669"/>
    <property type="project" value="InterPro"/>
</dbReference>
<dbReference type="Gene3D" id="2.40.50.140">
    <property type="entry name" value="Nucleic acid-binding proteins"/>
    <property type="match status" value="1"/>
</dbReference>
<dbReference type="AlphaFoldDB" id="A0A838Y4V0"/>
<dbReference type="RefSeq" id="WP_181837350.1">
    <property type="nucleotide sequence ID" value="NZ_JACERN010000042.1"/>
</dbReference>
<protein>
    <recommendedName>
        <fullName evidence="3">Single-stranded DNA-binding protein</fullName>
    </recommendedName>
</protein>
<evidence type="ECO:0000313" key="5">
    <source>
        <dbReference type="Proteomes" id="UP000545606"/>
    </source>
</evidence>
<evidence type="ECO:0000256" key="1">
    <source>
        <dbReference type="ARBA" id="ARBA00022705"/>
    </source>
</evidence>
<organism evidence="4 5">
    <name type="scientific">Aquitalea aquatica</name>
    <dbReference type="NCBI Taxonomy" id="3044273"/>
    <lineage>
        <taxon>Bacteria</taxon>
        <taxon>Pseudomonadati</taxon>
        <taxon>Pseudomonadota</taxon>
        <taxon>Betaproteobacteria</taxon>
        <taxon>Neisseriales</taxon>
        <taxon>Chromobacteriaceae</taxon>
        <taxon>Aquitalea</taxon>
    </lineage>
</organism>
<proteinExistence type="predicted"/>
<reference evidence="4 5" key="1">
    <citation type="submission" date="2020-07" db="EMBL/GenBank/DDBJ databases">
        <title>Draft genome sequence of violacein-producing bacteria and related species.</title>
        <authorList>
            <person name="Wilson H.S."/>
            <person name="De Leon M.E."/>
        </authorList>
    </citation>
    <scope>NUCLEOTIDE SEQUENCE [LARGE SCALE GENOMIC DNA]</scope>
    <source>
        <strain evidence="4 5">HSC-21Su07</strain>
    </source>
</reference>
<evidence type="ECO:0000256" key="2">
    <source>
        <dbReference type="ARBA" id="ARBA00023125"/>
    </source>
</evidence>
<dbReference type="GO" id="GO:0006260">
    <property type="term" value="P:DNA replication"/>
    <property type="evidence" value="ECO:0007669"/>
    <property type="project" value="UniProtKB-KW"/>
</dbReference>
<dbReference type="EMBL" id="JACERN010000042">
    <property type="protein sequence ID" value="MBA4710470.1"/>
    <property type="molecule type" value="Genomic_DNA"/>
</dbReference>
<dbReference type="SUPFAM" id="SSF50249">
    <property type="entry name" value="Nucleic acid-binding proteins"/>
    <property type="match status" value="1"/>
</dbReference>
<gene>
    <name evidence="4" type="ORF">H2Z84_19020</name>
</gene>
<dbReference type="InterPro" id="IPR003512">
    <property type="entry name" value="Phage_M13_G5P_DNA-bd"/>
</dbReference>
<evidence type="ECO:0000256" key="3">
    <source>
        <dbReference type="ARBA" id="ARBA00030596"/>
    </source>
</evidence>
<name>A0A838Y4V0_9NEIS</name>
<accession>A0A838Y4V0</accession>
<dbReference type="Pfam" id="PF02303">
    <property type="entry name" value="Phage_DNA_bind"/>
    <property type="match status" value="1"/>
</dbReference>
<dbReference type="InterPro" id="IPR012340">
    <property type="entry name" value="NA-bd_OB-fold"/>
</dbReference>
<dbReference type="Proteomes" id="UP000545606">
    <property type="component" value="Unassembled WGS sequence"/>
</dbReference>
<sequence>MLVIEVERADVQERTGTRDNGQPWKIRNQVVYAHMFDAESGQLKRYPTEVKLRLVDDAKPYQPGFYMLSPTSIFSDRYDALAVDAHLVTVEEYMKATAMAISQRIPKEPTQAQAKVAG</sequence>
<evidence type="ECO:0000313" key="4">
    <source>
        <dbReference type="EMBL" id="MBA4710470.1"/>
    </source>
</evidence>
<keyword evidence="2" id="KW-0238">DNA-binding</keyword>